<dbReference type="InterPro" id="IPR021416">
    <property type="entry name" value="DUF3048_N"/>
</dbReference>
<dbReference type="Proteomes" id="UP000229915">
    <property type="component" value="Unassembled WGS sequence"/>
</dbReference>
<dbReference type="InterPro" id="IPR035328">
    <property type="entry name" value="DUF3048_C"/>
</dbReference>
<sequence length="396" mass="44576">MKDLSELKETTLVEEPGFPIAKKKRVWLYFIPIPVVLLLVGAFFFVKSLNSGGISSPVSETDAAPRSAFNFKEGKEEVESPINGVWYSTEEAMVWQEKRPIAIMINNAIEARPQSGLPYADIIYEAVAEGGITRFLAIYQTQEAKVLGPVRSARAYYIDWAREYDAWYAHCGGAFAEGSKVNIYDYLNGAGYYEGMGASIPDLDEMWVGTLAYYRSNDRVAPHNLYTSTEKLREAGLKKYPTWGSFKEPETWKFKEDGGTSSGTASIAFNFWKDLNFNVDWVYDPANNVWLRSQGGEKQTDKDTGQQLAAKVVVIQYVEEISLNDDKAHLWYETQAGGEAEVYQDGNKINAIWKKPFAAARTMFYEVGTDAEIEFNRGQIWVEIVPKGNKVTFTSS</sequence>
<accession>A0A2M7TC87</accession>
<keyword evidence="1" id="KW-0472">Membrane</keyword>
<keyword evidence="1" id="KW-1133">Transmembrane helix</keyword>
<evidence type="ECO:0000256" key="1">
    <source>
        <dbReference type="SAM" id="Phobius"/>
    </source>
</evidence>
<dbReference type="Gene3D" id="3.50.90.10">
    <property type="entry name" value="YerB-like"/>
    <property type="match status" value="1"/>
</dbReference>
<gene>
    <name evidence="4" type="ORF">COY33_02445</name>
</gene>
<dbReference type="AlphaFoldDB" id="A0A2M7TC87"/>
<evidence type="ECO:0000259" key="3">
    <source>
        <dbReference type="Pfam" id="PF17479"/>
    </source>
</evidence>
<organism evidence="4 5">
    <name type="scientific">candidate division WWE3 bacterium CG_4_10_14_0_2_um_filter_42_7</name>
    <dbReference type="NCBI Taxonomy" id="1975073"/>
    <lineage>
        <taxon>Bacteria</taxon>
        <taxon>Katanobacteria</taxon>
    </lineage>
</organism>
<evidence type="ECO:0000313" key="4">
    <source>
        <dbReference type="EMBL" id="PIZ42868.1"/>
    </source>
</evidence>
<feature type="transmembrane region" description="Helical" evidence="1">
    <location>
        <begin position="26"/>
        <end position="46"/>
    </location>
</feature>
<name>A0A2M7TC87_UNCKA</name>
<keyword evidence="1" id="KW-0812">Transmembrane</keyword>
<protein>
    <recommendedName>
        <fullName evidence="6">DUF3048 domain-containing protein</fullName>
    </recommendedName>
</protein>
<dbReference type="Pfam" id="PF11258">
    <property type="entry name" value="DUF3048"/>
    <property type="match status" value="1"/>
</dbReference>
<feature type="domain" description="DUF3048" evidence="2">
    <location>
        <begin position="96"/>
        <end position="236"/>
    </location>
</feature>
<feature type="domain" description="DUF3048" evidence="3">
    <location>
        <begin position="276"/>
        <end position="382"/>
    </location>
</feature>
<evidence type="ECO:0000313" key="5">
    <source>
        <dbReference type="Proteomes" id="UP000229915"/>
    </source>
</evidence>
<dbReference type="EMBL" id="PFNK01000067">
    <property type="protein sequence ID" value="PIZ42868.1"/>
    <property type="molecule type" value="Genomic_DNA"/>
</dbReference>
<reference evidence="5" key="1">
    <citation type="submission" date="2017-09" db="EMBL/GenBank/DDBJ databases">
        <title>Depth-based differentiation of microbial function through sediment-hosted aquifers and enrichment of novel symbionts in the deep terrestrial subsurface.</title>
        <authorList>
            <person name="Probst A.J."/>
            <person name="Ladd B."/>
            <person name="Jarett J.K."/>
            <person name="Geller-Mcgrath D.E."/>
            <person name="Sieber C.M.K."/>
            <person name="Emerson J.B."/>
            <person name="Anantharaman K."/>
            <person name="Thomas B.C."/>
            <person name="Malmstrom R."/>
            <person name="Stieglmeier M."/>
            <person name="Klingl A."/>
            <person name="Woyke T."/>
            <person name="Ryan C.M."/>
            <person name="Banfield J.F."/>
        </authorList>
    </citation>
    <scope>NUCLEOTIDE SEQUENCE [LARGE SCALE GENOMIC DNA]</scope>
</reference>
<dbReference type="Pfam" id="PF17479">
    <property type="entry name" value="DUF3048_C"/>
    <property type="match status" value="1"/>
</dbReference>
<comment type="caution">
    <text evidence="4">The sequence shown here is derived from an EMBL/GenBank/DDBJ whole genome shotgun (WGS) entry which is preliminary data.</text>
</comment>
<dbReference type="InterPro" id="IPR023158">
    <property type="entry name" value="YerB-like_sf"/>
</dbReference>
<evidence type="ECO:0008006" key="6">
    <source>
        <dbReference type="Google" id="ProtNLM"/>
    </source>
</evidence>
<evidence type="ECO:0000259" key="2">
    <source>
        <dbReference type="Pfam" id="PF11258"/>
    </source>
</evidence>
<proteinExistence type="predicted"/>
<dbReference type="SUPFAM" id="SSF159774">
    <property type="entry name" value="YerB-like"/>
    <property type="match status" value="1"/>
</dbReference>